<dbReference type="PROSITE" id="PS50943">
    <property type="entry name" value="HTH_CROC1"/>
    <property type="match status" value="1"/>
</dbReference>
<evidence type="ECO:0000313" key="2">
    <source>
        <dbReference type="EMBL" id="ACM39159.1"/>
    </source>
</evidence>
<evidence type="ECO:0000259" key="1">
    <source>
        <dbReference type="PROSITE" id="PS50943"/>
    </source>
</evidence>
<name>B9K2R1_ALLAM</name>
<protein>
    <recommendedName>
        <fullName evidence="1">HTH cro/C1-type domain-containing protein</fullName>
    </recommendedName>
</protein>
<reference evidence="2 3" key="1">
    <citation type="journal article" date="2009" name="J. Bacteriol.">
        <title>Genome sequences of three Agrobacterium biovars help elucidate the evolution of multichromosome genomes in bacteria.</title>
        <authorList>
            <person name="Slater S.C."/>
            <person name="Goldman B.S."/>
            <person name="Goodner B."/>
            <person name="Setubal J.C."/>
            <person name="Farrand S.K."/>
            <person name="Nester E.W."/>
            <person name="Burr T.J."/>
            <person name="Banta L."/>
            <person name="Dickerman A.W."/>
            <person name="Paulsen I."/>
            <person name="Otten L."/>
            <person name="Suen G."/>
            <person name="Welch R."/>
            <person name="Almeida N.F."/>
            <person name="Arnold F."/>
            <person name="Burton O.T."/>
            <person name="Du Z."/>
            <person name="Ewing A."/>
            <person name="Godsy E."/>
            <person name="Heisel S."/>
            <person name="Houmiel K.L."/>
            <person name="Jhaveri J."/>
            <person name="Lu J."/>
            <person name="Miller N.M."/>
            <person name="Norton S."/>
            <person name="Chen Q."/>
            <person name="Phoolcharoen W."/>
            <person name="Ohlin V."/>
            <person name="Ondrusek D."/>
            <person name="Pride N."/>
            <person name="Stricklin S.L."/>
            <person name="Sun J."/>
            <person name="Wheeler C."/>
            <person name="Wilson L."/>
            <person name="Zhu H."/>
            <person name="Wood D.W."/>
        </authorList>
    </citation>
    <scope>NUCLEOTIDE SEQUENCE [LARGE SCALE GENOMIC DNA]</scope>
    <source>
        <strain evidence="3">S4 / ATCC BAA-846</strain>
    </source>
</reference>
<proteinExistence type="predicted"/>
<dbReference type="InterPro" id="IPR010982">
    <property type="entry name" value="Lambda_DNA-bd_dom_sf"/>
</dbReference>
<dbReference type="CDD" id="cd00093">
    <property type="entry name" value="HTH_XRE"/>
    <property type="match status" value="1"/>
</dbReference>
<gene>
    <name evidence="2" type="ordered locus">Avi_6166</name>
</gene>
<dbReference type="Proteomes" id="UP000001596">
    <property type="component" value="Chromosome 2"/>
</dbReference>
<dbReference type="STRING" id="311402.Avi_6166"/>
<dbReference type="HOGENOM" id="CLU_2857697_0_0_5"/>
<dbReference type="Gene3D" id="1.10.260.40">
    <property type="entry name" value="lambda repressor-like DNA-binding domains"/>
    <property type="match status" value="1"/>
</dbReference>
<dbReference type="SMART" id="SM00530">
    <property type="entry name" value="HTH_XRE"/>
    <property type="match status" value="1"/>
</dbReference>
<dbReference type="SUPFAM" id="SSF47413">
    <property type="entry name" value="lambda repressor-like DNA-binding domains"/>
    <property type="match status" value="1"/>
</dbReference>
<organism evidence="2 3">
    <name type="scientific">Allorhizobium ampelinum (strain ATCC BAA-846 / DSM 112012 / S4)</name>
    <name type="common">Agrobacterium vitis (strain S4)</name>
    <dbReference type="NCBI Taxonomy" id="311402"/>
    <lineage>
        <taxon>Bacteria</taxon>
        <taxon>Pseudomonadati</taxon>
        <taxon>Pseudomonadota</taxon>
        <taxon>Alphaproteobacteria</taxon>
        <taxon>Hyphomicrobiales</taxon>
        <taxon>Rhizobiaceae</taxon>
        <taxon>Rhizobium/Agrobacterium group</taxon>
        <taxon>Allorhizobium</taxon>
        <taxon>Allorhizobium ampelinum</taxon>
    </lineage>
</organism>
<dbReference type="GO" id="GO:0003677">
    <property type="term" value="F:DNA binding"/>
    <property type="evidence" value="ECO:0007669"/>
    <property type="project" value="InterPro"/>
</dbReference>
<dbReference type="EMBL" id="CP000634">
    <property type="protein sequence ID" value="ACM39159.1"/>
    <property type="molecule type" value="Genomic_DNA"/>
</dbReference>
<dbReference type="InterPro" id="IPR001387">
    <property type="entry name" value="Cro/C1-type_HTH"/>
</dbReference>
<accession>B9K2R1</accession>
<dbReference type="AlphaFoldDB" id="B9K2R1"/>
<evidence type="ECO:0000313" key="3">
    <source>
        <dbReference type="Proteomes" id="UP000001596"/>
    </source>
</evidence>
<dbReference type="RefSeq" id="WP_012654401.1">
    <property type="nucleotide sequence ID" value="NC_011988.1"/>
</dbReference>
<dbReference type="KEGG" id="avi:Avi_6166"/>
<dbReference type="Pfam" id="PF01381">
    <property type="entry name" value="HTH_3"/>
    <property type="match status" value="1"/>
</dbReference>
<sequence>MSNDIDVKAIRADLKMTQAEFASEVGVSQSMVSQWETGTAKPRGSATILIGQLRERHSPKEAAQ</sequence>
<keyword evidence="3" id="KW-1185">Reference proteome</keyword>
<feature type="domain" description="HTH cro/C1-type" evidence="1">
    <location>
        <begin position="7"/>
        <end position="42"/>
    </location>
</feature>